<organism evidence="2 3">
    <name type="scientific">Candidatus Nephthysia bennettiae</name>
    <dbReference type="NCBI Taxonomy" id="3127016"/>
    <lineage>
        <taxon>Bacteria</taxon>
        <taxon>Bacillati</taxon>
        <taxon>Candidatus Dormiibacterota</taxon>
        <taxon>Candidatus Dormibacteria</taxon>
        <taxon>Candidatus Dormibacterales</taxon>
        <taxon>Candidatus Dormibacteraceae</taxon>
        <taxon>Candidatus Nephthysia</taxon>
    </lineage>
</organism>
<dbReference type="Pfam" id="PF20720">
    <property type="entry name" value="nSTAND3"/>
    <property type="match status" value="1"/>
</dbReference>
<dbReference type="AlphaFoldDB" id="A0A934K1T7"/>
<gene>
    <name evidence="2" type="ORF">JF922_18280</name>
</gene>
<keyword evidence="3" id="KW-1185">Reference proteome</keyword>
<protein>
    <recommendedName>
        <fullName evidence="1">Novel STAND NTPase 3 domain-containing protein</fullName>
    </recommendedName>
</protein>
<evidence type="ECO:0000313" key="2">
    <source>
        <dbReference type="EMBL" id="MBJ7600011.1"/>
    </source>
</evidence>
<reference evidence="2" key="1">
    <citation type="submission" date="2020-10" db="EMBL/GenBank/DDBJ databases">
        <title>Ca. Dormibacterota MAGs.</title>
        <authorList>
            <person name="Montgomery K."/>
        </authorList>
    </citation>
    <scope>NUCLEOTIDE SEQUENCE [LARGE SCALE GENOMIC DNA]</scope>
    <source>
        <strain evidence="2">SC8812_S17_10</strain>
    </source>
</reference>
<dbReference type="EMBL" id="JAEKNR010000178">
    <property type="protein sequence ID" value="MBJ7600011.1"/>
    <property type="molecule type" value="Genomic_DNA"/>
</dbReference>
<accession>A0A934K1T7</accession>
<evidence type="ECO:0000259" key="1">
    <source>
        <dbReference type="Pfam" id="PF20720"/>
    </source>
</evidence>
<dbReference type="Proteomes" id="UP000612893">
    <property type="component" value="Unassembled WGS sequence"/>
</dbReference>
<name>A0A934K1T7_9BACT</name>
<feature type="domain" description="Novel STAND NTPase 3" evidence="1">
    <location>
        <begin position="1"/>
        <end position="128"/>
    </location>
</feature>
<proteinExistence type="predicted"/>
<evidence type="ECO:0000313" key="3">
    <source>
        <dbReference type="Proteomes" id="UP000612893"/>
    </source>
</evidence>
<comment type="caution">
    <text evidence="2">The sequence shown here is derived from an EMBL/GenBank/DDBJ whole genome shotgun (WGS) entry which is preliminary data.</text>
</comment>
<sequence length="577" mass="65495">MLAQMLAYWYAHRGWQSVFISEDIAEADAVWQAGRAQIFYYDDFLGTIRLNEAALRKNEDDRLASFMRRVHEDDSKRLILTTRDYILVDAQLRYESLAREPFDMYQCLLKIGDYTRLAKARVLYNHLYYSPTLSAEVKRALLANRAYRRVIDHQNYTPRLVSLITALPSAADVEPEGFVSFVLNNVANPSLIWQHAFENQLSTTAQALLVCLATLPPTVELKQLSAAVDAYTRGEGLPLQSFRAALRSLDVTFVSIEAAGGSRHVRIADPSIQDFLLQWLDDNPAAVARILRTTPFFEQCRTVWELTRPIAVDWLNARFPALRLTRRRRSTVLNQPFGILSVDVELILSGMGRTIRAPRLSETTMDSLTARCTQVLEIGRETGTSTAPTIVSEHFDVLVREWASGRYVLGQMVRLSVCIASGGGTYRVNLKAVGQETKDSLLAACERQETVEIYEAVFELANAWPELFGVDEIETYRIACWAYLERTIEDQEGAFKDRDEGIDALQALARCAELAQVDVDDELRALEKHVEELPVFEYERDYGDPFEDDEVDRDGDVVEREVSEDDEIDTLFSMLAE</sequence>
<dbReference type="InterPro" id="IPR049050">
    <property type="entry name" value="nSTAND3"/>
</dbReference>